<dbReference type="RefSeq" id="WP_010837871.1">
    <property type="nucleotide sequence ID" value="NZ_APMY01000059.1"/>
</dbReference>
<dbReference type="Proteomes" id="UP000013525">
    <property type="component" value="Unassembled WGS sequence"/>
</dbReference>
<keyword evidence="1" id="KW-1133">Transmembrane helix</keyword>
<protein>
    <submittedName>
        <fullName evidence="2">Uncharacterized protein</fullName>
    </submittedName>
</protein>
<accession>R7WNK6</accession>
<proteinExistence type="predicted"/>
<organism evidence="2 3">
    <name type="scientific">Rhodococcus rhodnii LMG 5362</name>
    <dbReference type="NCBI Taxonomy" id="1273125"/>
    <lineage>
        <taxon>Bacteria</taxon>
        <taxon>Bacillati</taxon>
        <taxon>Actinomycetota</taxon>
        <taxon>Actinomycetes</taxon>
        <taxon>Mycobacteriales</taxon>
        <taxon>Nocardiaceae</taxon>
        <taxon>Rhodococcus</taxon>
    </lineage>
</organism>
<evidence type="ECO:0000313" key="3">
    <source>
        <dbReference type="Proteomes" id="UP000013525"/>
    </source>
</evidence>
<dbReference type="PATRIC" id="fig|1273125.3.peg.1745"/>
<reference evidence="2 3" key="1">
    <citation type="journal article" date="2013" name="Genome Announc.">
        <title>Draft Genome Sequence of Rhodococcus rhodnii Strain LMG5362, a Symbiont of Rhodnius prolixus (Hemiptera, Reduviidae, Triatominae), the Principle Vector of Trypanosoma cruzi.</title>
        <authorList>
            <person name="Pachebat J.A."/>
            <person name="van Keulen G."/>
            <person name="Whitten M.M."/>
            <person name="Girdwood S."/>
            <person name="Del Sol R."/>
            <person name="Dyson P.J."/>
            <person name="Facey P.D."/>
        </authorList>
    </citation>
    <scope>NUCLEOTIDE SEQUENCE [LARGE SCALE GENOMIC DNA]</scope>
    <source>
        <strain evidence="2 3">LMG 5362</strain>
    </source>
</reference>
<evidence type="ECO:0000313" key="2">
    <source>
        <dbReference type="EMBL" id="EOM76896.1"/>
    </source>
</evidence>
<gene>
    <name evidence="2" type="ORF">Rrhod_1809</name>
</gene>
<dbReference type="AlphaFoldDB" id="R7WNK6"/>
<keyword evidence="3" id="KW-1185">Reference proteome</keyword>
<dbReference type="EMBL" id="APMY01000059">
    <property type="protein sequence ID" value="EOM76896.1"/>
    <property type="molecule type" value="Genomic_DNA"/>
</dbReference>
<comment type="caution">
    <text evidence="2">The sequence shown here is derived from an EMBL/GenBank/DDBJ whole genome shotgun (WGS) entry which is preliminary data.</text>
</comment>
<sequence>MGSADVLQWITDGYLAGDPIATGAFIAVFFVSGVWQLITGGPF</sequence>
<name>R7WNK6_9NOCA</name>
<feature type="transmembrane region" description="Helical" evidence="1">
    <location>
        <begin position="20"/>
        <end position="38"/>
    </location>
</feature>
<keyword evidence="1" id="KW-0812">Transmembrane</keyword>
<keyword evidence="1" id="KW-0472">Membrane</keyword>
<evidence type="ECO:0000256" key="1">
    <source>
        <dbReference type="SAM" id="Phobius"/>
    </source>
</evidence>